<name>T1EMI1_HELRO</name>
<dbReference type="SMART" id="SM00848">
    <property type="entry name" value="Inhibitor_I29"/>
    <property type="match status" value="1"/>
</dbReference>
<dbReference type="Gene3D" id="3.90.70.10">
    <property type="entry name" value="Cysteine proteinases"/>
    <property type="match status" value="1"/>
</dbReference>
<keyword evidence="2" id="KW-0645">Protease</keyword>
<gene>
    <name evidence="12" type="primary">20197781</name>
    <name evidence="11" type="ORF">HELRODRAFT_157956</name>
</gene>
<accession>T1EMI1</accession>
<evidence type="ECO:0000256" key="1">
    <source>
        <dbReference type="ARBA" id="ARBA00008455"/>
    </source>
</evidence>
<dbReference type="GO" id="GO:0005764">
    <property type="term" value="C:lysosome"/>
    <property type="evidence" value="ECO:0000318"/>
    <property type="project" value="GO_Central"/>
</dbReference>
<dbReference type="HOGENOM" id="CLU_012184_1_3_1"/>
<evidence type="ECO:0000256" key="4">
    <source>
        <dbReference type="ARBA" id="ARBA00022801"/>
    </source>
</evidence>
<dbReference type="PROSITE" id="PS00640">
    <property type="entry name" value="THIOL_PROTEASE_ASN"/>
    <property type="match status" value="1"/>
</dbReference>
<dbReference type="Pfam" id="PF08246">
    <property type="entry name" value="Inhibitor_I29"/>
    <property type="match status" value="1"/>
</dbReference>
<dbReference type="CDD" id="cd02248">
    <property type="entry name" value="Peptidase_C1A"/>
    <property type="match status" value="1"/>
</dbReference>
<evidence type="ECO:0000256" key="2">
    <source>
        <dbReference type="ARBA" id="ARBA00022670"/>
    </source>
</evidence>
<comment type="similarity">
    <text evidence="1">Belongs to the peptidase C1 family.</text>
</comment>
<dbReference type="AlphaFoldDB" id="T1EMI1"/>
<keyword evidence="8" id="KW-0325">Glycoprotein</keyword>
<feature type="domain" description="Peptidase C1A papain C-terminal" evidence="9">
    <location>
        <begin position="94"/>
        <end position="308"/>
    </location>
</feature>
<dbReference type="OrthoDB" id="387093at2759"/>
<reference evidence="12" key="3">
    <citation type="submission" date="2015-06" db="UniProtKB">
        <authorList>
            <consortium name="EnsemblMetazoa"/>
        </authorList>
    </citation>
    <scope>IDENTIFICATION</scope>
</reference>
<sequence>MNAQHAFNIFKSKYNRRYDTSEEEEKRLQIFQDNIKLMKFYQSHDAGSAVYGASPFSDLTEKEFREKYLSKEWKLNTAEDTSSSSSLIGGQVDPPPQFDWREHGAVTPVKNQGMCGSCWAFSVTGNIEGQWSIKKKKLLSLSEQQLVDCDKLDEGCNGGLPSLAYLEIMRMGGLESEKDYPYSGKDGPCKLDVSKQAIYINSSLNISKDEREMQAWLFKNGPLSIGINAMFMQFYLGGISHPWHLLCPAVLDHGVLIVGYAVKKGFFRDTPYWIVKNSWGERWGEKGYYLVYRGDGTCGLNELVSSAVVL</sequence>
<dbReference type="PROSITE" id="PS00139">
    <property type="entry name" value="THIOL_PROTEASE_CYS"/>
    <property type="match status" value="1"/>
</dbReference>
<keyword evidence="7" id="KW-1015">Disulfide bond</keyword>
<dbReference type="CTD" id="20197781"/>
<dbReference type="EnsemblMetazoa" id="HelroT157956">
    <property type="protein sequence ID" value="HelroP157956"/>
    <property type="gene ID" value="HelroG157956"/>
</dbReference>
<evidence type="ECO:0000313" key="13">
    <source>
        <dbReference type="Proteomes" id="UP000015101"/>
    </source>
</evidence>
<dbReference type="GO" id="GO:0051603">
    <property type="term" value="P:proteolysis involved in protein catabolic process"/>
    <property type="evidence" value="ECO:0000318"/>
    <property type="project" value="GO_Central"/>
</dbReference>
<evidence type="ECO:0000256" key="3">
    <source>
        <dbReference type="ARBA" id="ARBA00022729"/>
    </source>
</evidence>
<dbReference type="EMBL" id="AMQM01007646">
    <property type="status" value="NOT_ANNOTATED_CDS"/>
    <property type="molecule type" value="Genomic_DNA"/>
</dbReference>
<evidence type="ECO:0000256" key="5">
    <source>
        <dbReference type="ARBA" id="ARBA00022807"/>
    </source>
</evidence>
<evidence type="ECO:0000313" key="12">
    <source>
        <dbReference type="EnsemblMetazoa" id="HelroP157956"/>
    </source>
</evidence>
<dbReference type="Pfam" id="PF00112">
    <property type="entry name" value="Peptidase_C1"/>
    <property type="match status" value="1"/>
</dbReference>
<dbReference type="PANTHER" id="PTHR12411">
    <property type="entry name" value="CYSTEINE PROTEASE FAMILY C1-RELATED"/>
    <property type="match status" value="1"/>
</dbReference>
<dbReference type="FunCoup" id="T1EMI1">
    <property type="interactions" value="109"/>
</dbReference>
<dbReference type="FunFam" id="3.90.70.10:FF:000130">
    <property type="entry name" value="Cysteine proteinase 1"/>
    <property type="match status" value="1"/>
</dbReference>
<dbReference type="PROSITE" id="PS00639">
    <property type="entry name" value="THIOL_PROTEASE_HIS"/>
    <property type="match status" value="1"/>
</dbReference>
<keyword evidence="6" id="KW-0865">Zymogen</keyword>
<evidence type="ECO:0000313" key="11">
    <source>
        <dbReference type="EMBL" id="ESN92362.1"/>
    </source>
</evidence>
<protein>
    <recommendedName>
        <fullName evidence="14">Cathepsin F</fullName>
    </recommendedName>
</protein>
<dbReference type="MEROPS" id="C01.A27"/>
<dbReference type="InterPro" id="IPR039417">
    <property type="entry name" value="Peptidase_C1A_papain-like"/>
</dbReference>
<evidence type="ECO:0000256" key="7">
    <source>
        <dbReference type="ARBA" id="ARBA00023157"/>
    </source>
</evidence>
<evidence type="ECO:0008006" key="14">
    <source>
        <dbReference type="Google" id="ProtNLM"/>
    </source>
</evidence>
<dbReference type="GeneID" id="20197781"/>
<evidence type="ECO:0000259" key="9">
    <source>
        <dbReference type="SMART" id="SM00645"/>
    </source>
</evidence>
<dbReference type="OMA" id="RRHQKMD"/>
<dbReference type="EMBL" id="KB097650">
    <property type="protein sequence ID" value="ESN92362.1"/>
    <property type="molecule type" value="Genomic_DNA"/>
</dbReference>
<dbReference type="SMART" id="SM00645">
    <property type="entry name" value="Pept_C1"/>
    <property type="match status" value="1"/>
</dbReference>
<dbReference type="GO" id="GO:0004197">
    <property type="term" value="F:cysteine-type endopeptidase activity"/>
    <property type="evidence" value="ECO:0000318"/>
    <property type="project" value="GO_Central"/>
</dbReference>
<dbReference type="RefSeq" id="XP_009029595.1">
    <property type="nucleotide sequence ID" value="XM_009031347.1"/>
</dbReference>
<dbReference type="PRINTS" id="PR00705">
    <property type="entry name" value="PAPAIN"/>
</dbReference>
<dbReference type="InterPro" id="IPR000169">
    <property type="entry name" value="Pept_cys_AS"/>
</dbReference>
<dbReference type="KEGG" id="hro:HELRODRAFT_157956"/>
<dbReference type="STRING" id="6412.T1EMI1"/>
<dbReference type="InParanoid" id="T1EMI1"/>
<dbReference type="GO" id="GO:0005615">
    <property type="term" value="C:extracellular space"/>
    <property type="evidence" value="ECO:0000318"/>
    <property type="project" value="GO_Central"/>
</dbReference>
<dbReference type="SUPFAM" id="SSF54001">
    <property type="entry name" value="Cysteine proteinases"/>
    <property type="match status" value="1"/>
</dbReference>
<dbReference type="InterPro" id="IPR038765">
    <property type="entry name" value="Papain-like_cys_pep_sf"/>
</dbReference>
<proteinExistence type="inferred from homology"/>
<reference evidence="11 13" key="2">
    <citation type="journal article" date="2013" name="Nature">
        <title>Insights into bilaterian evolution from three spiralian genomes.</title>
        <authorList>
            <person name="Simakov O."/>
            <person name="Marletaz F."/>
            <person name="Cho S.J."/>
            <person name="Edsinger-Gonzales E."/>
            <person name="Havlak P."/>
            <person name="Hellsten U."/>
            <person name="Kuo D.H."/>
            <person name="Larsson T."/>
            <person name="Lv J."/>
            <person name="Arendt D."/>
            <person name="Savage R."/>
            <person name="Osoegawa K."/>
            <person name="de Jong P."/>
            <person name="Grimwood J."/>
            <person name="Chapman J.A."/>
            <person name="Shapiro H."/>
            <person name="Aerts A."/>
            <person name="Otillar R.P."/>
            <person name="Terry A.Y."/>
            <person name="Boore J.L."/>
            <person name="Grigoriev I.V."/>
            <person name="Lindberg D.R."/>
            <person name="Seaver E.C."/>
            <person name="Weisblat D.A."/>
            <person name="Putnam N.H."/>
            <person name="Rokhsar D.S."/>
        </authorList>
    </citation>
    <scope>NUCLEOTIDE SEQUENCE</scope>
</reference>
<dbReference type="InterPro" id="IPR025660">
    <property type="entry name" value="Pept_his_AS"/>
</dbReference>
<dbReference type="InterPro" id="IPR013201">
    <property type="entry name" value="Prot_inhib_I29"/>
</dbReference>
<evidence type="ECO:0000256" key="6">
    <source>
        <dbReference type="ARBA" id="ARBA00023145"/>
    </source>
</evidence>
<organism evidence="12 13">
    <name type="scientific">Helobdella robusta</name>
    <name type="common">Californian leech</name>
    <dbReference type="NCBI Taxonomy" id="6412"/>
    <lineage>
        <taxon>Eukaryota</taxon>
        <taxon>Metazoa</taxon>
        <taxon>Spiralia</taxon>
        <taxon>Lophotrochozoa</taxon>
        <taxon>Annelida</taxon>
        <taxon>Clitellata</taxon>
        <taxon>Hirudinea</taxon>
        <taxon>Rhynchobdellida</taxon>
        <taxon>Glossiphoniidae</taxon>
        <taxon>Helobdella</taxon>
    </lineage>
</organism>
<evidence type="ECO:0000256" key="8">
    <source>
        <dbReference type="ARBA" id="ARBA00023180"/>
    </source>
</evidence>
<keyword evidence="13" id="KW-1185">Reference proteome</keyword>
<dbReference type="InterPro" id="IPR025661">
    <property type="entry name" value="Pept_asp_AS"/>
</dbReference>
<reference evidence="13" key="1">
    <citation type="submission" date="2012-12" db="EMBL/GenBank/DDBJ databases">
        <authorList>
            <person name="Hellsten U."/>
            <person name="Grimwood J."/>
            <person name="Chapman J.A."/>
            <person name="Shapiro H."/>
            <person name="Aerts A."/>
            <person name="Otillar R.P."/>
            <person name="Terry A.Y."/>
            <person name="Boore J.L."/>
            <person name="Simakov O."/>
            <person name="Marletaz F."/>
            <person name="Cho S.-J."/>
            <person name="Edsinger-Gonzales E."/>
            <person name="Havlak P."/>
            <person name="Kuo D.-H."/>
            <person name="Larsson T."/>
            <person name="Lv J."/>
            <person name="Arendt D."/>
            <person name="Savage R."/>
            <person name="Osoegawa K."/>
            <person name="de Jong P."/>
            <person name="Lindberg D.R."/>
            <person name="Seaver E.C."/>
            <person name="Weisblat D.A."/>
            <person name="Putnam N.H."/>
            <person name="Grigoriev I.V."/>
            <person name="Rokhsar D.S."/>
        </authorList>
    </citation>
    <scope>NUCLEOTIDE SEQUENCE</scope>
</reference>
<keyword evidence="5" id="KW-0788">Thiol protease</keyword>
<dbReference type="InterPro" id="IPR013128">
    <property type="entry name" value="Peptidase_C1A"/>
</dbReference>
<dbReference type="InterPro" id="IPR000668">
    <property type="entry name" value="Peptidase_C1A_C"/>
</dbReference>
<keyword evidence="3" id="KW-0732">Signal</keyword>
<dbReference type="eggNOG" id="KOG1542">
    <property type="taxonomic scope" value="Eukaryota"/>
</dbReference>
<feature type="domain" description="Cathepsin propeptide inhibitor" evidence="10">
    <location>
        <begin position="7"/>
        <end position="64"/>
    </location>
</feature>
<dbReference type="Proteomes" id="UP000015101">
    <property type="component" value="Unassembled WGS sequence"/>
</dbReference>
<keyword evidence="4" id="KW-0378">Hydrolase</keyword>
<evidence type="ECO:0000259" key="10">
    <source>
        <dbReference type="SMART" id="SM00848"/>
    </source>
</evidence>